<proteinExistence type="predicted"/>
<feature type="region of interest" description="Disordered" evidence="1">
    <location>
        <begin position="1"/>
        <end position="38"/>
    </location>
</feature>
<keyword evidence="3" id="KW-1185">Reference proteome</keyword>
<dbReference type="Proteomes" id="UP000198282">
    <property type="component" value="Unassembled WGS sequence"/>
</dbReference>
<sequence>MQGETDSFDAVMEATVPGMDRPGRPAGENWDVDDEEETRRRLPRLAALFLDQEN</sequence>
<evidence type="ECO:0000313" key="3">
    <source>
        <dbReference type="Proteomes" id="UP000198282"/>
    </source>
</evidence>
<accession>A0A239F291</accession>
<evidence type="ECO:0000256" key="1">
    <source>
        <dbReference type="SAM" id="MobiDB-lite"/>
    </source>
</evidence>
<dbReference type="RefSeq" id="WP_179282027.1">
    <property type="nucleotide sequence ID" value="NZ_FZOD01000010.1"/>
</dbReference>
<name>A0A239F291_9ACTN</name>
<dbReference type="EMBL" id="FZOD01000010">
    <property type="protein sequence ID" value="SNS50965.1"/>
    <property type="molecule type" value="Genomic_DNA"/>
</dbReference>
<reference evidence="2 3" key="1">
    <citation type="submission" date="2017-06" db="EMBL/GenBank/DDBJ databases">
        <authorList>
            <person name="Kim H.J."/>
            <person name="Triplett B.A."/>
        </authorList>
    </citation>
    <scope>NUCLEOTIDE SEQUENCE [LARGE SCALE GENOMIC DNA]</scope>
    <source>
        <strain evidence="2 3">CGMCC 4.2132</strain>
    </source>
</reference>
<dbReference type="AlphaFoldDB" id="A0A239F291"/>
<gene>
    <name evidence="2" type="ORF">SAMN05216276_1010187</name>
</gene>
<organism evidence="2 3">
    <name type="scientific">Streptosporangium subroseum</name>
    <dbReference type="NCBI Taxonomy" id="106412"/>
    <lineage>
        <taxon>Bacteria</taxon>
        <taxon>Bacillati</taxon>
        <taxon>Actinomycetota</taxon>
        <taxon>Actinomycetes</taxon>
        <taxon>Streptosporangiales</taxon>
        <taxon>Streptosporangiaceae</taxon>
        <taxon>Streptosporangium</taxon>
    </lineage>
</organism>
<evidence type="ECO:0000313" key="2">
    <source>
        <dbReference type="EMBL" id="SNS50965.1"/>
    </source>
</evidence>
<protein>
    <submittedName>
        <fullName evidence="2">Uncharacterized protein</fullName>
    </submittedName>
</protein>